<dbReference type="InterPro" id="IPR002048">
    <property type="entry name" value="EF_hand_dom"/>
</dbReference>
<evidence type="ECO:0000256" key="3">
    <source>
        <dbReference type="SAM" id="Coils"/>
    </source>
</evidence>
<dbReference type="AlphaFoldDB" id="A0A1X7R5V2"/>
<dbReference type="PROSITE" id="PS50031">
    <property type="entry name" value="EH"/>
    <property type="match status" value="3"/>
</dbReference>
<dbReference type="CDD" id="cd00052">
    <property type="entry name" value="EH"/>
    <property type="match status" value="3"/>
</dbReference>
<reference evidence="8 9" key="1">
    <citation type="submission" date="2017-04" db="EMBL/GenBank/DDBJ databases">
        <authorList>
            <person name="Afonso C.L."/>
            <person name="Miller P.J."/>
            <person name="Scott M.A."/>
            <person name="Spackman E."/>
            <person name="Goraichik I."/>
            <person name="Dimitrov K.M."/>
            <person name="Suarez D.L."/>
            <person name="Swayne D.E."/>
        </authorList>
    </citation>
    <scope>NUCLEOTIDE SEQUENCE [LARGE SCALE GENOMIC DNA]</scope>
</reference>
<evidence type="ECO:0000256" key="4">
    <source>
        <dbReference type="SAM" id="MobiDB-lite"/>
    </source>
</evidence>
<evidence type="ECO:0000259" key="5">
    <source>
        <dbReference type="PROSITE" id="PS50030"/>
    </source>
</evidence>
<dbReference type="Pfam" id="PF00627">
    <property type="entry name" value="UBA"/>
    <property type="match status" value="1"/>
</dbReference>
<feature type="domain" description="EH" evidence="6">
    <location>
        <begin position="14"/>
        <end position="94"/>
    </location>
</feature>
<dbReference type="CDD" id="cd14285">
    <property type="entry name" value="UBA_scEDE1_like"/>
    <property type="match status" value="1"/>
</dbReference>
<evidence type="ECO:0000313" key="9">
    <source>
        <dbReference type="Proteomes" id="UP000196158"/>
    </source>
</evidence>
<keyword evidence="1" id="KW-0106">Calcium</keyword>
<dbReference type="PROSITE" id="PS50030">
    <property type="entry name" value="UBA"/>
    <property type="match status" value="1"/>
</dbReference>
<dbReference type="EMBL" id="FXLY01000006">
    <property type="protein sequence ID" value="SMN20869.1"/>
    <property type="molecule type" value="Genomic_DNA"/>
</dbReference>
<evidence type="ECO:0000256" key="1">
    <source>
        <dbReference type="ARBA" id="ARBA00022837"/>
    </source>
</evidence>
<feature type="compositionally biased region" description="Polar residues" evidence="4">
    <location>
        <begin position="984"/>
        <end position="996"/>
    </location>
</feature>
<accession>A0A1X7R5V2</accession>
<feature type="compositionally biased region" description="Acidic residues" evidence="4">
    <location>
        <begin position="1036"/>
        <end position="1051"/>
    </location>
</feature>
<feature type="region of interest" description="Disordered" evidence="4">
    <location>
        <begin position="849"/>
        <end position="999"/>
    </location>
</feature>
<feature type="domain" description="EF-hand" evidence="7">
    <location>
        <begin position="47"/>
        <end position="82"/>
    </location>
</feature>
<evidence type="ECO:0000259" key="6">
    <source>
        <dbReference type="PROSITE" id="PS50031"/>
    </source>
</evidence>
<dbReference type="InterPro" id="IPR011992">
    <property type="entry name" value="EF-hand-dom_pair"/>
</dbReference>
<feature type="region of interest" description="Disordered" evidence="4">
    <location>
        <begin position="1123"/>
        <end position="1196"/>
    </location>
</feature>
<evidence type="ECO:0000259" key="7">
    <source>
        <dbReference type="PROSITE" id="PS50222"/>
    </source>
</evidence>
<dbReference type="PANTHER" id="PTHR11216:SF170">
    <property type="entry name" value="DYNAMIN ASSOCIATED PROTEIN 160, ISOFORM D"/>
    <property type="match status" value="1"/>
</dbReference>
<dbReference type="SMART" id="SM00165">
    <property type="entry name" value="UBA"/>
    <property type="match status" value="1"/>
</dbReference>
<feature type="coiled-coil region" evidence="3">
    <location>
        <begin position="720"/>
        <end position="768"/>
    </location>
</feature>
<name>A0A1X7R5V2_9SACH</name>
<dbReference type="STRING" id="1789683.A0A1X7R5V2"/>
<evidence type="ECO:0000256" key="2">
    <source>
        <dbReference type="ARBA" id="ARBA00023054"/>
    </source>
</evidence>
<dbReference type="OrthoDB" id="524326at2759"/>
<evidence type="ECO:0000313" key="8">
    <source>
        <dbReference type="EMBL" id="SMN20869.1"/>
    </source>
</evidence>
<feature type="coiled-coil region" evidence="3">
    <location>
        <begin position="552"/>
        <end position="579"/>
    </location>
</feature>
<dbReference type="GO" id="GO:0016197">
    <property type="term" value="P:endosomal transport"/>
    <property type="evidence" value="ECO:0007669"/>
    <property type="project" value="TreeGrafter"/>
</dbReference>
<feature type="compositionally biased region" description="Polar residues" evidence="4">
    <location>
        <begin position="431"/>
        <end position="446"/>
    </location>
</feature>
<feature type="region of interest" description="Disordered" evidence="4">
    <location>
        <begin position="368"/>
        <end position="446"/>
    </location>
</feature>
<feature type="compositionally biased region" description="Polar residues" evidence="4">
    <location>
        <begin position="1061"/>
        <end position="1070"/>
    </location>
</feature>
<dbReference type="SMART" id="SM00027">
    <property type="entry name" value="EH"/>
    <property type="match status" value="3"/>
</dbReference>
<feature type="compositionally biased region" description="Low complexity" evidence="4">
    <location>
        <begin position="393"/>
        <end position="404"/>
    </location>
</feature>
<dbReference type="SMART" id="SM00054">
    <property type="entry name" value="EFh"/>
    <property type="match status" value="2"/>
</dbReference>
<feature type="coiled-coil region" evidence="3">
    <location>
        <begin position="615"/>
        <end position="691"/>
    </location>
</feature>
<feature type="compositionally biased region" description="Polar residues" evidence="4">
    <location>
        <begin position="1126"/>
        <end position="1147"/>
    </location>
</feature>
<dbReference type="InterPro" id="IPR018247">
    <property type="entry name" value="EF_Hand_1_Ca_BS"/>
</dbReference>
<feature type="domain" description="EH" evidence="6">
    <location>
        <begin position="276"/>
        <end position="365"/>
    </location>
</feature>
<proteinExistence type="predicted"/>
<dbReference type="GO" id="GO:0005737">
    <property type="term" value="C:cytoplasm"/>
    <property type="evidence" value="ECO:0007669"/>
    <property type="project" value="TreeGrafter"/>
</dbReference>
<dbReference type="GO" id="GO:0005509">
    <property type="term" value="F:calcium ion binding"/>
    <property type="evidence" value="ECO:0007669"/>
    <property type="project" value="InterPro"/>
</dbReference>
<dbReference type="Gene3D" id="1.10.8.10">
    <property type="entry name" value="DNA helicase RuvA subunit, C-terminal domain"/>
    <property type="match status" value="1"/>
</dbReference>
<keyword evidence="9" id="KW-1185">Reference proteome</keyword>
<feature type="region of interest" description="Disordered" evidence="4">
    <location>
        <begin position="1018"/>
        <end position="1099"/>
    </location>
</feature>
<feature type="compositionally biased region" description="Polar residues" evidence="4">
    <location>
        <begin position="922"/>
        <end position="934"/>
    </location>
</feature>
<protein>
    <submittedName>
        <fullName evidence="8">Similar to Saccharomyces cerevisiae YBL047C EDE1 Key endocytic protein involved in a network of interactions with other endocytic proteins</fullName>
    </submittedName>
</protein>
<keyword evidence="2 3" id="KW-0175">Coiled coil</keyword>
<feature type="compositionally biased region" description="Acidic residues" evidence="4">
    <location>
        <begin position="1075"/>
        <end position="1096"/>
    </location>
</feature>
<feature type="compositionally biased region" description="Basic and acidic residues" evidence="4">
    <location>
        <begin position="868"/>
        <end position="883"/>
    </location>
</feature>
<dbReference type="InterPro" id="IPR000261">
    <property type="entry name" value="EH_dom"/>
</dbReference>
<dbReference type="SUPFAM" id="SSF46934">
    <property type="entry name" value="UBA-like"/>
    <property type="match status" value="1"/>
</dbReference>
<dbReference type="GO" id="GO:0006897">
    <property type="term" value="P:endocytosis"/>
    <property type="evidence" value="ECO:0007669"/>
    <property type="project" value="TreeGrafter"/>
</dbReference>
<dbReference type="InterPro" id="IPR015940">
    <property type="entry name" value="UBA"/>
</dbReference>
<organism evidence="8 9">
    <name type="scientific">Maudiozyma saulgeensis</name>
    <dbReference type="NCBI Taxonomy" id="1789683"/>
    <lineage>
        <taxon>Eukaryota</taxon>
        <taxon>Fungi</taxon>
        <taxon>Dikarya</taxon>
        <taxon>Ascomycota</taxon>
        <taxon>Saccharomycotina</taxon>
        <taxon>Saccharomycetes</taxon>
        <taxon>Saccharomycetales</taxon>
        <taxon>Saccharomycetaceae</taxon>
        <taxon>Maudiozyma</taxon>
    </lineage>
</organism>
<feature type="domain" description="EH" evidence="6">
    <location>
        <begin position="129"/>
        <end position="222"/>
    </location>
</feature>
<dbReference type="PROSITE" id="PS00018">
    <property type="entry name" value="EF_HAND_1"/>
    <property type="match status" value="1"/>
</dbReference>
<feature type="compositionally biased region" description="Polar residues" evidence="4">
    <location>
        <begin position="1162"/>
        <end position="1194"/>
    </location>
</feature>
<dbReference type="PROSITE" id="PS50222">
    <property type="entry name" value="EF_HAND_2"/>
    <property type="match status" value="2"/>
</dbReference>
<dbReference type="PANTHER" id="PTHR11216">
    <property type="entry name" value="EH DOMAIN"/>
    <property type="match status" value="1"/>
</dbReference>
<dbReference type="Gene3D" id="1.10.238.10">
    <property type="entry name" value="EF-hand"/>
    <property type="match status" value="3"/>
</dbReference>
<dbReference type="SUPFAM" id="SSF57997">
    <property type="entry name" value="Tropomyosin"/>
    <property type="match status" value="1"/>
</dbReference>
<feature type="domain" description="EF-hand" evidence="7">
    <location>
        <begin position="162"/>
        <end position="197"/>
    </location>
</feature>
<sequence length="1244" mass="137019">MASINLKVPLTSEESQFFNSKFKELDTDSLGVLTGENSRSLFANSGLSSHILSQIWALVDINNKGFLNFNEFSAALRCIGMLQTYSNLPINNTLYENPLQKMPNLQGSSITNMTINDSSLSIPLPSSSDIIKFAELFDRTAGIGNNILTGDKAKDIFLKARLPNQTLGEIWGLCDKNASGSLEKPEFIMAMYLIQLSMTGNPSMNVIPTNLPQSLWTAVSNIPQQQSFSNNMTMPGTLSTNSTGTSTTLGRQPTISRVSSGAFNNASNDWVLTPEKKQQFDAIFNSLDKQHIGKLGSQVLVPFFLSSKLNQETLATVWDLADIHNNAEFSNMEFSIAMFLIQKKNAGIDLPDVVPNELLQSPALGLYPQQQQQQQPSMTIPSRATKPSFQDMPQQQAAPQQIPQNSNNGSLNDLMALNNTFSPSPQPIVRNDTNNSMNSGNHPTAQHSAMNLKKFNPTSQFGQHIIQEEEESNNFVAPQQQQKQAVPAVSSAPVAPMQRAASVSLPQVPNFGSLNLASTAIGAGVGAAVGGATASAFHNNDLYADSNASAQLSAATTDMANLSNQMNSLSKQATITNDKKAKASQELARVTDMKNSLNVKLTTLRNTHEQNVKQTEDLQRSLAVVNGENDQLKQQLAVVEANYHAIETKLNESNEEFQRAQEENNNFKEQIKNLNIQSSTLQVQLDEKQQQVKQQRSMVDVNSKQLELSQITVANFTSEISGLEEKLASYLTKKQELEDYEKTIQGKHSELETRFNELTDKETDLNQRDVQLKDHTQQIEEQEKIYNDQVVRLQAMFTDLSQRKESFDKADQELKAQNMEYASKVQDLAERQMNLAMGEMPEDAKDIIEKNKMNKQVETPVSLEDEETSRTERSGSEVFDKDVPTLASQSEQGEPQGAPDANQPLSDRFEGDLNEYGIPRTESLTSSVANNAPQSVRGDAEIVEALDSRISETPALPSAGTVTGEQAKDVSIPQKDNDTDKDSNLSGAESENSIQHSLVAEDVDKHFEEAVDHVNVPGGVTANAIDEEFPPIRELEIEESDSSDEDDENEHFEDTKDVITPSMQNVSKQATEPKDEFDDEFAGLEQADVEENDSDNENSGVAYTAADAMEPFEDANQTDLRDQLHSNDFTASESAVPQQQEQTNVSNDEWDEIFAGFGNGKQPANQTQGQLQQPIHNALQQPTPDRNSMPPSNSKVDRMIATTPKALAIEELSGMGFSEAEATKALEKCNWDLDTATNYLLDNA</sequence>
<dbReference type="Proteomes" id="UP000196158">
    <property type="component" value="Unassembled WGS sequence"/>
</dbReference>
<dbReference type="Pfam" id="PF12763">
    <property type="entry name" value="EH"/>
    <property type="match status" value="3"/>
</dbReference>
<dbReference type="Gene3D" id="1.10.287.1490">
    <property type="match status" value="1"/>
</dbReference>
<feature type="domain" description="UBA" evidence="5">
    <location>
        <begin position="1201"/>
        <end position="1243"/>
    </location>
</feature>
<feature type="compositionally biased region" description="Polar residues" evidence="4">
    <location>
        <begin position="376"/>
        <end position="392"/>
    </location>
</feature>
<dbReference type="InterPro" id="IPR009060">
    <property type="entry name" value="UBA-like_sf"/>
</dbReference>
<gene>
    <name evidence="8" type="ORF">KASA_0M02959G</name>
</gene>
<dbReference type="GO" id="GO:0005886">
    <property type="term" value="C:plasma membrane"/>
    <property type="evidence" value="ECO:0007669"/>
    <property type="project" value="TreeGrafter"/>
</dbReference>
<feature type="compositionally biased region" description="Polar residues" evidence="4">
    <location>
        <begin position="405"/>
        <end position="423"/>
    </location>
</feature>
<dbReference type="SUPFAM" id="SSF47473">
    <property type="entry name" value="EF-hand"/>
    <property type="match status" value="2"/>
</dbReference>